<feature type="signal peptide" evidence="1">
    <location>
        <begin position="1"/>
        <end position="21"/>
    </location>
</feature>
<sequence>MRFLLAALLVVFAFASSQARAEDRVVRLASLEWPPYTGANISEGGTVTDTVRRALAASGYKLVVEYHPWPKAVALGETGKGFAGYFPSYYSSDRDRRTELSDPVGESPLGFAQRADSPSIWATLDDLKSLRIGVVEGYINTTALDRRIASGEQNSDSTLDDVSNLMKLAAGRIDLAVIDSKVFANLMGNDHRLVGMRGQLVMNSRLLELKSLHVAFRRTPEGKKLSRALSEGLRKIGYQAPVFNQGSD</sequence>
<feature type="chain" id="PRO_5045619666" evidence="1">
    <location>
        <begin position="22"/>
        <end position="248"/>
    </location>
</feature>
<name>A0ABX7M0E0_9RHOO</name>
<evidence type="ECO:0000313" key="2">
    <source>
        <dbReference type="EMBL" id="QSI75237.1"/>
    </source>
</evidence>
<evidence type="ECO:0000256" key="1">
    <source>
        <dbReference type="SAM" id="SignalP"/>
    </source>
</evidence>
<dbReference type="RefSeq" id="WP_172199519.1">
    <property type="nucleotide sequence ID" value="NZ_CP071060.1"/>
</dbReference>
<evidence type="ECO:0000313" key="3">
    <source>
        <dbReference type="Proteomes" id="UP000663570"/>
    </source>
</evidence>
<dbReference type="SUPFAM" id="SSF53850">
    <property type="entry name" value="Periplasmic binding protein-like II"/>
    <property type="match status" value="1"/>
</dbReference>
<accession>A0ABX7M0E0</accession>
<keyword evidence="1" id="KW-0732">Signal</keyword>
<gene>
    <name evidence="2" type="ORF">JY500_11965</name>
</gene>
<protein>
    <submittedName>
        <fullName evidence="2">Transporter substrate-binding domain-containing protein</fullName>
    </submittedName>
</protein>
<dbReference type="PANTHER" id="PTHR35936:SF25">
    <property type="entry name" value="ABC TRANSPORTER SUBSTRATE-BINDING PROTEIN"/>
    <property type="match status" value="1"/>
</dbReference>
<dbReference type="Gene3D" id="3.40.190.10">
    <property type="entry name" value="Periplasmic binding protein-like II"/>
    <property type="match status" value="2"/>
</dbReference>
<keyword evidence="3" id="KW-1185">Reference proteome</keyword>
<dbReference type="PANTHER" id="PTHR35936">
    <property type="entry name" value="MEMBRANE-BOUND LYTIC MUREIN TRANSGLYCOSYLASE F"/>
    <property type="match status" value="1"/>
</dbReference>
<dbReference type="EMBL" id="CP071060">
    <property type="protein sequence ID" value="QSI75237.1"/>
    <property type="molecule type" value="Genomic_DNA"/>
</dbReference>
<proteinExistence type="predicted"/>
<dbReference type="Proteomes" id="UP000663570">
    <property type="component" value="Chromosome"/>
</dbReference>
<organism evidence="2 3">
    <name type="scientific">Niveibacterium microcysteis</name>
    <dbReference type="NCBI Taxonomy" id="2811415"/>
    <lineage>
        <taxon>Bacteria</taxon>
        <taxon>Pseudomonadati</taxon>
        <taxon>Pseudomonadota</taxon>
        <taxon>Betaproteobacteria</taxon>
        <taxon>Rhodocyclales</taxon>
        <taxon>Rhodocyclaceae</taxon>
        <taxon>Niveibacterium</taxon>
    </lineage>
</organism>
<reference evidence="2 3" key="1">
    <citation type="submission" date="2021-02" db="EMBL/GenBank/DDBJ databases">
        <title>Niveibacterium changnyeongensis HC41.</title>
        <authorList>
            <person name="Kang M."/>
        </authorList>
    </citation>
    <scope>NUCLEOTIDE SEQUENCE [LARGE SCALE GENOMIC DNA]</scope>
    <source>
        <strain evidence="2 3">HC41</strain>
    </source>
</reference>